<dbReference type="InterPro" id="IPR036259">
    <property type="entry name" value="MFS_trans_sf"/>
</dbReference>
<evidence type="ECO:0000256" key="6">
    <source>
        <dbReference type="ARBA" id="ARBA00022847"/>
    </source>
</evidence>
<evidence type="ECO:0000259" key="12">
    <source>
        <dbReference type="PROSITE" id="PS50850"/>
    </source>
</evidence>
<dbReference type="SUPFAM" id="SSF103473">
    <property type="entry name" value="MFS general substrate transporter"/>
    <property type="match status" value="1"/>
</dbReference>
<feature type="transmembrane region" description="Helical" evidence="11">
    <location>
        <begin position="177"/>
        <end position="193"/>
    </location>
</feature>
<dbReference type="PANTHER" id="PTHR43045:SF1">
    <property type="entry name" value="SHIKIMATE TRANSPORTER"/>
    <property type="match status" value="1"/>
</dbReference>
<evidence type="ECO:0000256" key="10">
    <source>
        <dbReference type="ARBA" id="ARBA00039918"/>
    </source>
</evidence>
<dbReference type="Gene3D" id="1.20.1250.20">
    <property type="entry name" value="MFS general substrate transporter like domains"/>
    <property type="match status" value="2"/>
</dbReference>
<evidence type="ECO:0000256" key="7">
    <source>
        <dbReference type="ARBA" id="ARBA00022989"/>
    </source>
</evidence>
<keyword evidence="7 11" id="KW-1133">Transmembrane helix</keyword>
<feature type="transmembrane region" description="Helical" evidence="11">
    <location>
        <begin position="343"/>
        <end position="363"/>
    </location>
</feature>
<feature type="transmembrane region" description="Helical" evidence="11">
    <location>
        <begin position="287"/>
        <end position="306"/>
    </location>
</feature>
<evidence type="ECO:0000256" key="3">
    <source>
        <dbReference type="ARBA" id="ARBA00022448"/>
    </source>
</evidence>
<organism evidence="13 14">
    <name type="scientific">Actinopolymorpha rutila</name>
    <dbReference type="NCBI Taxonomy" id="446787"/>
    <lineage>
        <taxon>Bacteria</taxon>
        <taxon>Bacillati</taxon>
        <taxon>Actinomycetota</taxon>
        <taxon>Actinomycetes</taxon>
        <taxon>Propionibacteriales</taxon>
        <taxon>Actinopolymorphaceae</taxon>
        <taxon>Actinopolymorpha</taxon>
    </lineage>
</organism>
<dbReference type="InterPro" id="IPR020846">
    <property type="entry name" value="MFS_dom"/>
</dbReference>
<evidence type="ECO:0000313" key="13">
    <source>
        <dbReference type="EMBL" id="NYH92364.1"/>
    </source>
</evidence>
<comment type="caution">
    <text evidence="13">The sequence shown here is derived from an EMBL/GenBank/DDBJ whole genome shotgun (WGS) entry which is preliminary data.</text>
</comment>
<reference evidence="13 14" key="1">
    <citation type="submission" date="2020-07" db="EMBL/GenBank/DDBJ databases">
        <title>Sequencing the genomes of 1000 actinobacteria strains.</title>
        <authorList>
            <person name="Klenk H.-P."/>
        </authorList>
    </citation>
    <scope>NUCLEOTIDE SEQUENCE [LARGE SCALE GENOMIC DNA]</scope>
    <source>
        <strain evidence="13 14">DSM 18448</strain>
    </source>
</reference>
<evidence type="ECO:0000256" key="4">
    <source>
        <dbReference type="ARBA" id="ARBA00022475"/>
    </source>
</evidence>
<feature type="transmembrane region" description="Helical" evidence="11">
    <location>
        <begin position="101"/>
        <end position="119"/>
    </location>
</feature>
<feature type="transmembrane region" description="Helical" evidence="11">
    <location>
        <begin position="318"/>
        <end position="337"/>
    </location>
</feature>
<evidence type="ECO:0000256" key="8">
    <source>
        <dbReference type="ARBA" id="ARBA00023136"/>
    </source>
</evidence>
<dbReference type="AlphaFoldDB" id="A0A852ZHH2"/>
<evidence type="ECO:0000256" key="2">
    <source>
        <dbReference type="ARBA" id="ARBA00008240"/>
    </source>
</evidence>
<name>A0A852ZHH2_9ACTN</name>
<dbReference type="CDD" id="cd17369">
    <property type="entry name" value="MFS_ShiA_like"/>
    <property type="match status" value="1"/>
</dbReference>
<dbReference type="FunFam" id="1.20.1250.20:FF:000001">
    <property type="entry name" value="Dicarboxylate MFS transporter"/>
    <property type="match status" value="1"/>
</dbReference>
<keyword evidence="14" id="KW-1185">Reference proteome</keyword>
<keyword evidence="4" id="KW-1003">Cell membrane</keyword>
<keyword evidence="8 11" id="KW-0472">Membrane</keyword>
<comment type="similarity">
    <text evidence="2">Belongs to the major facilitator superfamily. Metabolite:H+ Symporter (MHS) family (TC 2.A.1.6) family.</text>
</comment>
<dbReference type="Pfam" id="PF07690">
    <property type="entry name" value="MFS_1"/>
    <property type="match status" value="1"/>
</dbReference>
<dbReference type="InterPro" id="IPR005829">
    <property type="entry name" value="Sugar_transporter_CS"/>
</dbReference>
<dbReference type="GO" id="GO:0005886">
    <property type="term" value="C:plasma membrane"/>
    <property type="evidence" value="ECO:0007669"/>
    <property type="project" value="UniProtKB-SubCell"/>
</dbReference>
<evidence type="ECO:0000256" key="1">
    <source>
        <dbReference type="ARBA" id="ARBA00004651"/>
    </source>
</evidence>
<dbReference type="PROSITE" id="PS50850">
    <property type="entry name" value="MFS"/>
    <property type="match status" value="1"/>
</dbReference>
<keyword evidence="3" id="KW-0813">Transport</keyword>
<dbReference type="PANTHER" id="PTHR43045">
    <property type="entry name" value="SHIKIMATE TRANSPORTER"/>
    <property type="match status" value="1"/>
</dbReference>
<gene>
    <name evidence="13" type="ORF">F4554_005002</name>
</gene>
<dbReference type="GO" id="GO:0015293">
    <property type="term" value="F:symporter activity"/>
    <property type="evidence" value="ECO:0007669"/>
    <property type="project" value="UniProtKB-KW"/>
</dbReference>
<protein>
    <recommendedName>
        <fullName evidence="10">Putative proline/betaine transporter</fullName>
    </recommendedName>
</protein>
<dbReference type="Proteomes" id="UP000579605">
    <property type="component" value="Unassembled WGS sequence"/>
</dbReference>
<comment type="function">
    <text evidence="9">May be a proton symporter involved in the uptake of osmolytes such as proline and glycine betaine.</text>
</comment>
<keyword evidence="6" id="KW-0769">Symport</keyword>
<feature type="domain" description="Major facilitator superfamily (MFS) profile" evidence="12">
    <location>
        <begin position="28"/>
        <end position="437"/>
    </location>
</feature>
<feature type="transmembrane region" description="Helical" evidence="11">
    <location>
        <begin position="260"/>
        <end position="281"/>
    </location>
</feature>
<dbReference type="RefSeq" id="WP_179789802.1">
    <property type="nucleotide sequence ID" value="NZ_BAAARR010000005.1"/>
</dbReference>
<feature type="transmembrane region" description="Helical" evidence="11">
    <location>
        <begin position="199"/>
        <end position="219"/>
    </location>
</feature>
<keyword evidence="5 11" id="KW-0812">Transmembrane</keyword>
<feature type="transmembrane region" description="Helical" evidence="11">
    <location>
        <begin position="383"/>
        <end position="408"/>
    </location>
</feature>
<evidence type="ECO:0000256" key="11">
    <source>
        <dbReference type="SAM" id="Phobius"/>
    </source>
</evidence>
<feature type="transmembrane region" description="Helical" evidence="11">
    <location>
        <begin position="43"/>
        <end position="61"/>
    </location>
</feature>
<evidence type="ECO:0000313" key="14">
    <source>
        <dbReference type="Proteomes" id="UP000579605"/>
    </source>
</evidence>
<accession>A0A852ZHH2</accession>
<sequence length="450" mass="47717">MTDRNPAPVDSRSTGSEHVDRGLPVRRAMIAAASGSFLEWYDFYLFGIAAGLVFPQLFFPGQSETAGLLNSFGTFAAGFVMRPVGAVVFGHWGDRIGRRRMLLFTVLLMGLGTFVIGLLPTYDTLGAVAPLLLVLVRLVQGIGIGGEFGGGALVALENAPRGRRGAMGSVHQMGTPLGLLVATGVFALIQLLSESQVEGWAWRVPFLLSGLFVLIAAYIRRSLPETRAFQADREPVRRLPIAGLLRDHPRNVLLATGARLADAVTFNVINVFGIAFASTQLGVGKGIMLTGFVIAAAVEIVVIPVVGIISDRVGRRPVYLFGTLMCVVVAFAYFPLLATGNTLVVWLTIVVALAIGTGSMFAIQGTYFAEMFSTSTRYTGLGVAYQVSALVAGAPTPAIATALASAWSQSWWPVAIYMAVVCVVSAVCVLLSAEARDVDLTREETTVGSA</sequence>
<proteinExistence type="inferred from homology"/>
<dbReference type="PROSITE" id="PS00216">
    <property type="entry name" value="SUGAR_TRANSPORT_1"/>
    <property type="match status" value="1"/>
</dbReference>
<feature type="transmembrane region" description="Helical" evidence="11">
    <location>
        <begin position="67"/>
        <end position="89"/>
    </location>
</feature>
<dbReference type="InterPro" id="IPR011701">
    <property type="entry name" value="MFS"/>
</dbReference>
<evidence type="ECO:0000256" key="9">
    <source>
        <dbReference type="ARBA" id="ARBA00037295"/>
    </source>
</evidence>
<feature type="transmembrane region" description="Helical" evidence="11">
    <location>
        <begin position="414"/>
        <end position="433"/>
    </location>
</feature>
<comment type="subcellular location">
    <subcellularLocation>
        <location evidence="1">Cell membrane</location>
        <topology evidence="1">Multi-pass membrane protein</topology>
    </subcellularLocation>
</comment>
<dbReference type="EMBL" id="JACBZH010000001">
    <property type="protein sequence ID" value="NYH92364.1"/>
    <property type="molecule type" value="Genomic_DNA"/>
</dbReference>
<feature type="transmembrane region" description="Helical" evidence="11">
    <location>
        <begin position="131"/>
        <end position="156"/>
    </location>
</feature>
<evidence type="ECO:0000256" key="5">
    <source>
        <dbReference type="ARBA" id="ARBA00022692"/>
    </source>
</evidence>